<evidence type="ECO:0000259" key="5">
    <source>
        <dbReference type="PROSITE" id="PS51352"/>
    </source>
</evidence>
<reference evidence="7" key="1">
    <citation type="submission" date="2016-11" db="EMBL/GenBank/DDBJ databases">
        <authorList>
            <person name="Varghese N."/>
            <person name="Submissions S."/>
        </authorList>
    </citation>
    <scope>NUCLEOTIDE SEQUENCE [LARGE SCALE GENOMIC DNA]</scope>
    <source>
        <strain evidence="7">DSM 26349</strain>
    </source>
</reference>
<keyword evidence="4" id="KW-0676">Redox-active center</keyword>
<evidence type="ECO:0000313" key="7">
    <source>
        <dbReference type="Proteomes" id="UP000184172"/>
    </source>
</evidence>
<dbReference type="GO" id="GO:0017004">
    <property type="term" value="P:cytochrome complex assembly"/>
    <property type="evidence" value="ECO:0007669"/>
    <property type="project" value="UniProtKB-KW"/>
</dbReference>
<dbReference type="STRING" id="797419.SAMN05216556_10884"/>
<dbReference type="Pfam" id="PF00578">
    <property type="entry name" value="AhpC-TSA"/>
    <property type="match status" value="1"/>
</dbReference>
<dbReference type="InterPro" id="IPR050553">
    <property type="entry name" value="Thioredoxin_ResA/DsbE_sf"/>
</dbReference>
<dbReference type="PROSITE" id="PS51352">
    <property type="entry name" value="THIOREDOXIN_2"/>
    <property type="match status" value="1"/>
</dbReference>
<evidence type="ECO:0000256" key="1">
    <source>
        <dbReference type="ARBA" id="ARBA00004196"/>
    </source>
</evidence>
<gene>
    <name evidence="6" type="ORF">SAMN04487908_10783</name>
</gene>
<sequence length="455" mass="52378">MKQFTILLLALALFSCEQEKKQTYTVVGGTVENNTAENVVIRGTDFEAKLPISLEGTFLDTLTLQNDGFYQLYVGRERAEIYLEKGQNLTVNLNTEEFDESLKYSGDLANPNNFLAQKYLWNEKNLDFKYLFTRDEDSFLNKLNEDQKALDSLYASHNIKNDNFKKMLAEEDKYSKASLIENYQSAHSYYTMKPEFQVSQGFYESLNDINFSDTLAFRNSASYQNLLSVHFNRVASKEALEGDNSEHTLYFLKSVDEALPDGYAKDKLMYDHLQFGLKADRHLGENYDIYVKSNPNPKNLAKLTERYNLLKSLMQGEPSPTFDFENHKGGTTSLDDLKGKYVYIDVWATWCGPCLREIPSLKEIEEEYRGKNIQFVSISIDEPKDYEKWRAMVTEKSLVGIQLMADNNWESKFVKEYGILGIPRFILLDPKGNIVNADAPRPSDLKLKEVFDSLL</sequence>
<keyword evidence="3" id="KW-1015">Disulfide bond</keyword>
<comment type="subcellular location">
    <subcellularLocation>
        <location evidence="1">Cell envelope</location>
    </subcellularLocation>
</comment>
<evidence type="ECO:0000256" key="4">
    <source>
        <dbReference type="ARBA" id="ARBA00023284"/>
    </source>
</evidence>
<keyword evidence="6" id="KW-0413">Isomerase</keyword>
<dbReference type="EMBL" id="FQYV01000007">
    <property type="protein sequence ID" value="SHI94370.1"/>
    <property type="molecule type" value="Genomic_DNA"/>
</dbReference>
<keyword evidence="7" id="KW-1185">Reference proteome</keyword>
<dbReference type="OrthoDB" id="743079at2"/>
<evidence type="ECO:0000256" key="3">
    <source>
        <dbReference type="ARBA" id="ARBA00023157"/>
    </source>
</evidence>
<dbReference type="Gene3D" id="3.40.30.10">
    <property type="entry name" value="Glutaredoxin"/>
    <property type="match status" value="1"/>
</dbReference>
<dbReference type="SUPFAM" id="SSF52833">
    <property type="entry name" value="Thioredoxin-like"/>
    <property type="match status" value="1"/>
</dbReference>
<dbReference type="RefSeq" id="WP_073216702.1">
    <property type="nucleotide sequence ID" value="NZ_FNNS01000008.1"/>
</dbReference>
<organism evidence="6 7">
    <name type="scientific">Aequorivita viscosa</name>
    <dbReference type="NCBI Taxonomy" id="797419"/>
    <lineage>
        <taxon>Bacteria</taxon>
        <taxon>Pseudomonadati</taxon>
        <taxon>Bacteroidota</taxon>
        <taxon>Flavobacteriia</taxon>
        <taxon>Flavobacteriales</taxon>
        <taxon>Flavobacteriaceae</taxon>
        <taxon>Aequorivita</taxon>
    </lineage>
</organism>
<dbReference type="Proteomes" id="UP000184172">
    <property type="component" value="Unassembled WGS sequence"/>
</dbReference>
<dbReference type="GO" id="GO:0016209">
    <property type="term" value="F:antioxidant activity"/>
    <property type="evidence" value="ECO:0007669"/>
    <property type="project" value="InterPro"/>
</dbReference>
<dbReference type="InterPro" id="IPR000866">
    <property type="entry name" value="AhpC/TSA"/>
</dbReference>
<dbReference type="GO" id="GO:0016853">
    <property type="term" value="F:isomerase activity"/>
    <property type="evidence" value="ECO:0007669"/>
    <property type="project" value="UniProtKB-KW"/>
</dbReference>
<protein>
    <submittedName>
        <fullName evidence="6">Thiol-disulfide isomerase or thioredoxin</fullName>
    </submittedName>
</protein>
<keyword evidence="2" id="KW-0201">Cytochrome c-type biogenesis</keyword>
<proteinExistence type="predicted"/>
<name>A0A1M6F9L9_9FLAO</name>
<dbReference type="CDD" id="cd02966">
    <property type="entry name" value="TlpA_like_family"/>
    <property type="match status" value="1"/>
</dbReference>
<dbReference type="AlphaFoldDB" id="A0A1M6F9L9"/>
<evidence type="ECO:0000256" key="2">
    <source>
        <dbReference type="ARBA" id="ARBA00022748"/>
    </source>
</evidence>
<dbReference type="PROSITE" id="PS51257">
    <property type="entry name" value="PROKAR_LIPOPROTEIN"/>
    <property type="match status" value="1"/>
</dbReference>
<dbReference type="GO" id="GO:0030313">
    <property type="term" value="C:cell envelope"/>
    <property type="evidence" value="ECO:0007669"/>
    <property type="project" value="UniProtKB-SubCell"/>
</dbReference>
<accession>A0A1M6F9L9</accession>
<dbReference type="GO" id="GO:0016491">
    <property type="term" value="F:oxidoreductase activity"/>
    <property type="evidence" value="ECO:0007669"/>
    <property type="project" value="InterPro"/>
</dbReference>
<dbReference type="InterPro" id="IPR036249">
    <property type="entry name" value="Thioredoxin-like_sf"/>
</dbReference>
<dbReference type="PANTHER" id="PTHR42852">
    <property type="entry name" value="THIOL:DISULFIDE INTERCHANGE PROTEIN DSBE"/>
    <property type="match status" value="1"/>
</dbReference>
<feature type="domain" description="Thioredoxin" evidence="5">
    <location>
        <begin position="313"/>
        <end position="455"/>
    </location>
</feature>
<dbReference type="PANTHER" id="PTHR42852:SF6">
    <property type="entry name" value="THIOL:DISULFIDE INTERCHANGE PROTEIN DSBE"/>
    <property type="match status" value="1"/>
</dbReference>
<evidence type="ECO:0000313" key="6">
    <source>
        <dbReference type="EMBL" id="SHI94370.1"/>
    </source>
</evidence>
<dbReference type="InterPro" id="IPR013766">
    <property type="entry name" value="Thioredoxin_domain"/>
</dbReference>